<accession>A0A4Y7RT16</accession>
<dbReference type="AlphaFoldDB" id="A0A4Y7RT16"/>
<evidence type="ECO:0000313" key="3">
    <source>
        <dbReference type="Proteomes" id="UP000298030"/>
    </source>
</evidence>
<reference evidence="2 3" key="1">
    <citation type="journal article" date="2019" name="Nat. Ecol. Evol.">
        <title>Megaphylogeny resolves global patterns of mushroom evolution.</title>
        <authorList>
            <person name="Varga T."/>
            <person name="Krizsan K."/>
            <person name="Foldi C."/>
            <person name="Dima B."/>
            <person name="Sanchez-Garcia M."/>
            <person name="Sanchez-Ramirez S."/>
            <person name="Szollosi G.J."/>
            <person name="Szarkandi J.G."/>
            <person name="Papp V."/>
            <person name="Albert L."/>
            <person name="Andreopoulos W."/>
            <person name="Angelini C."/>
            <person name="Antonin V."/>
            <person name="Barry K.W."/>
            <person name="Bougher N.L."/>
            <person name="Buchanan P."/>
            <person name="Buyck B."/>
            <person name="Bense V."/>
            <person name="Catcheside P."/>
            <person name="Chovatia M."/>
            <person name="Cooper J."/>
            <person name="Damon W."/>
            <person name="Desjardin D."/>
            <person name="Finy P."/>
            <person name="Geml J."/>
            <person name="Haridas S."/>
            <person name="Hughes K."/>
            <person name="Justo A."/>
            <person name="Karasinski D."/>
            <person name="Kautmanova I."/>
            <person name="Kiss B."/>
            <person name="Kocsube S."/>
            <person name="Kotiranta H."/>
            <person name="LaButti K.M."/>
            <person name="Lechner B.E."/>
            <person name="Liimatainen K."/>
            <person name="Lipzen A."/>
            <person name="Lukacs Z."/>
            <person name="Mihaltcheva S."/>
            <person name="Morgado L.N."/>
            <person name="Niskanen T."/>
            <person name="Noordeloos M.E."/>
            <person name="Ohm R.A."/>
            <person name="Ortiz-Santana B."/>
            <person name="Ovrebo C."/>
            <person name="Racz N."/>
            <person name="Riley R."/>
            <person name="Savchenko A."/>
            <person name="Shiryaev A."/>
            <person name="Soop K."/>
            <person name="Spirin V."/>
            <person name="Szebenyi C."/>
            <person name="Tomsovsky M."/>
            <person name="Tulloss R.E."/>
            <person name="Uehling J."/>
            <person name="Grigoriev I.V."/>
            <person name="Vagvolgyi C."/>
            <person name="Papp T."/>
            <person name="Martin F.M."/>
            <person name="Miettinen O."/>
            <person name="Hibbett D.S."/>
            <person name="Nagy L.G."/>
        </authorList>
    </citation>
    <scope>NUCLEOTIDE SEQUENCE [LARGE SCALE GENOMIC DNA]</scope>
    <source>
        <strain evidence="2 3">FP101781</strain>
    </source>
</reference>
<evidence type="ECO:0000313" key="2">
    <source>
        <dbReference type="EMBL" id="TEB12148.1"/>
    </source>
</evidence>
<feature type="region of interest" description="Disordered" evidence="1">
    <location>
        <begin position="31"/>
        <end position="64"/>
    </location>
</feature>
<sequence length="527" mass="58242">MTTRPVARTPTYQDPSSLSVAWHTNWVNDVNSRRSQSNKKCAPSRRLRTRQPTPPKNQSRRSSGVRYLRLGVSDKRNNVGCTHGMVVRGRGSWDASLVICDSGRVDSSMGGMLECSDQGSVLAATYDLAVPSLSAWFSMSSTGQPPRLPRYILIAVLLGFSASHSVGKRDSGDRHGWARVLSGIQSVDDLIRVIQSHPPSQSKYRSHSHAIRNIVVQSRVMLQIMSDTILSFKWEYQPPCVLFGSLSFESCRMTPPSTDSSPSIRMVQKRMDTAGYPVTAHPCRSLDQRDASKVILPYISPSLQKSPGRFFTGPDGQPNNIGVSLAARIVRLLVSLSGEHPDVILPSKKIVDLALELWLAISDLMKEVLVRKIQQQTRKSWYKRLASSWLWHCKQWMSGLGHDPARARDLVYGQLIPILSVCFGIARLVPRFYDALVDQGAAGGVFRDTGLSEEGMGPDGPSGEGLCPIRHRVFPGTSKYDLEITDSGAKPDTSSFPNWRMLRNASKLVLLRPSIQPPNLIDAGSNQ</sequence>
<evidence type="ECO:0000256" key="1">
    <source>
        <dbReference type="SAM" id="MobiDB-lite"/>
    </source>
</evidence>
<protein>
    <submittedName>
        <fullName evidence="2">Uncharacterized protein</fullName>
    </submittedName>
</protein>
<organism evidence="2 3">
    <name type="scientific">Coprinellus micaceus</name>
    <name type="common">Glistening ink-cap mushroom</name>
    <name type="synonym">Coprinus micaceus</name>
    <dbReference type="NCBI Taxonomy" id="71717"/>
    <lineage>
        <taxon>Eukaryota</taxon>
        <taxon>Fungi</taxon>
        <taxon>Dikarya</taxon>
        <taxon>Basidiomycota</taxon>
        <taxon>Agaricomycotina</taxon>
        <taxon>Agaricomycetes</taxon>
        <taxon>Agaricomycetidae</taxon>
        <taxon>Agaricales</taxon>
        <taxon>Agaricineae</taxon>
        <taxon>Psathyrellaceae</taxon>
        <taxon>Coprinellus</taxon>
    </lineage>
</organism>
<keyword evidence="3" id="KW-1185">Reference proteome</keyword>
<dbReference type="EMBL" id="QPFP01000436">
    <property type="protein sequence ID" value="TEB12148.1"/>
    <property type="molecule type" value="Genomic_DNA"/>
</dbReference>
<comment type="caution">
    <text evidence="2">The sequence shown here is derived from an EMBL/GenBank/DDBJ whole genome shotgun (WGS) entry which is preliminary data.</text>
</comment>
<dbReference type="Proteomes" id="UP000298030">
    <property type="component" value="Unassembled WGS sequence"/>
</dbReference>
<name>A0A4Y7RT16_COPMI</name>
<gene>
    <name evidence="2" type="ORF">FA13DRAFT_1782923</name>
</gene>
<proteinExistence type="predicted"/>